<dbReference type="Proteomes" id="UP000281647">
    <property type="component" value="Unassembled WGS sequence"/>
</dbReference>
<comment type="pathway">
    <text evidence="2 14">Porphyrin-containing compound metabolism; protoporphyrin-IX biosynthesis; protoporphyrin-IX from protoporphyrinogen-IX: step 1/1.</text>
</comment>
<dbReference type="PANTHER" id="PTHR40255:SF1">
    <property type="entry name" value="PROTOPORPHYRINOGEN IX OXIDASE"/>
    <property type="match status" value="1"/>
</dbReference>
<dbReference type="HAMAP" id="MF_02239">
    <property type="entry name" value="HemJ"/>
    <property type="match status" value="1"/>
</dbReference>
<evidence type="ECO:0000256" key="5">
    <source>
        <dbReference type="ARBA" id="ARBA00022475"/>
    </source>
</evidence>
<evidence type="ECO:0000256" key="9">
    <source>
        <dbReference type="ARBA" id="ARBA00022989"/>
    </source>
</evidence>
<dbReference type="EMBL" id="RKST01000006">
    <property type="protein sequence ID" value="RUM98591.1"/>
    <property type="molecule type" value="Genomic_DNA"/>
</dbReference>
<evidence type="ECO:0000256" key="1">
    <source>
        <dbReference type="ARBA" id="ARBA00004651"/>
    </source>
</evidence>
<comment type="caution">
    <text evidence="15">The sequence shown here is derived from an EMBL/GenBank/DDBJ whole genome shotgun (WGS) entry which is preliminary data.</text>
</comment>
<dbReference type="GO" id="GO:0046872">
    <property type="term" value="F:metal ion binding"/>
    <property type="evidence" value="ECO:0007669"/>
    <property type="project" value="UniProtKB-UniRule"/>
</dbReference>
<gene>
    <name evidence="15" type="primary">hemJ</name>
    <name evidence="15" type="ORF">EET67_08175</name>
</gene>
<evidence type="ECO:0000256" key="7">
    <source>
        <dbReference type="ARBA" id="ARBA00022692"/>
    </source>
</evidence>
<dbReference type="GO" id="GO:0006782">
    <property type="term" value="P:protoporphyrinogen IX biosynthetic process"/>
    <property type="evidence" value="ECO:0007669"/>
    <property type="project" value="UniProtKB-UniRule"/>
</dbReference>
<feature type="transmembrane region" description="Helical" evidence="14">
    <location>
        <begin position="90"/>
        <end position="111"/>
    </location>
</feature>
<feature type="binding site" description="axial binding residue" evidence="14">
    <location>
        <position position="49"/>
    </location>
    <ligand>
        <name>heme</name>
        <dbReference type="ChEBI" id="CHEBI:30413"/>
    </ligand>
    <ligandPart>
        <name>Fe</name>
        <dbReference type="ChEBI" id="CHEBI:18248"/>
    </ligandPart>
</feature>
<feature type="transmembrane region" description="Helical" evidence="14">
    <location>
        <begin position="159"/>
        <end position="177"/>
    </location>
</feature>
<comment type="catalytic activity">
    <reaction evidence="13 14">
        <text>protoporphyrinogen IX + 3 A = protoporphyrin IX + 3 AH2</text>
        <dbReference type="Rhea" id="RHEA:62000"/>
        <dbReference type="ChEBI" id="CHEBI:13193"/>
        <dbReference type="ChEBI" id="CHEBI:17499"/>
        <dbReference type="ChEBI" id="CHEBI:57306"/>
        <dbReference type="ChEBI" id="CHEBI:57307"/>
    </reaction>
</comment>
<dbReference type="Pfam" id="PF03653">
    <property type="entry name" value="UPF0093"/>
    <property type="match status" value="1"/>
</dbReference>
<accession>A0A432V8T2</accession>
<keyword evidence="9 14" id="KW-1133">Transmembrane helix</keyword>
<comment type="similarity">
    <text evidence="3 14">Belongs to the HemJ family.</text>
</comment>
<feature type="transmembrane region" description="Helical" evidence="14">
    <location>
        <begin position="19"/>
        <end position="36"/>
    </location>
</feature>
<dbReference type="PANTHER" id="PTHR40255">
    <property type="entry name" value="UPF0093 MEMBRANE PROTEIN SLR1790"/>
    <property type="match status" value="1"/>
</dbReference>
<evidence type="ECO:0000256" key="13">
    <source>
        <dbReference type="ARBA" id="ARBA00048390"/>
    </source>
</evidence>
<evidence type="ECO:0000256" key="14">
    <source>
        <dbReference type="HAMAP-Rule" id="MF_02239"/>
    </source>
</evidence>
<comment type="subunit">
    <text evidence="14">Homodimer.</text>
</comment>
<evidence type="ECO:0000256" key="4">
    <source>
        <dbReference type="ARBA" id="ARBA00017504"/>
    </source>
</evidence>
<keyword evidence="6 14" id="KW-0349">Heme</keyword>
<keyword evidence="8 14" id="KW-0479">Metal-binding</keyword>
<reference evidence="15 16" key="1">
    <citation type="submission" date="2018-11" db="EMBL/GenBank/DDBJ databases">
        <title>Pseudaminobacter arsenicus sp. nov., an arsenic-resistant bacterium isolated from arsenic-rich aquifers.</title>
        <authorList>
            <person name="Mu Y."/>
        </authorList>
    </citation>
    <scope>NUCLEOTIDE SEQUENCE [LARGE SCALE GENOMIC DNA]</scope>
    <source>
        <strain evidence="15 16">CB3</strain>
    </source>
</reference>
<dbReference type="EC" id="1.3.99.-" evidence="14"/>
<proteinExistence type="inferred from homology"/>
<keyword evidence="11 14" id="KW-0408">Iron</keyword>
<dbReference type="GO" id="GO:0005886">
    <property type="term" value="C:plasma membrane"/>
    <property type="evidence" value="ECO:0007669"/>
    <property type="project" value="UniProtKB-SubCell"/>
</dbReference>
<dbReference type="NCBIfam" id="TIGR00701">
    <property type="entry name" value="protoporphyrinogen oxidase HemJ"/>
    <property type="match status" value="1"/>
</dbReference>
<evidence type="ECO:0000256" key="10">
    <source>
        <dbReference type="ARBA" id="ARBA00023002"/>
    </source>
</evidence>
<keyword evidence="10 14" id="KW-0560">Oxidoreductase</keyword>
<dbReference type="AlphaFoldDB" id="A0A432V8T2"/>
<keyword evidence="12 14" id="KW-0472">Membrane</keyword>
<keyword evidence="5 14" id="KW-1003">Cell membrane</keyword>
<evidence type="ECO:0000313" key="15">
    <source>
        <dbReference type="EMBL" id="RUM98591.1"/>
    </source>
</evidence>
<dbReference type="InterPro" id="IPR005265">
    <property type="entry name" value="HemJ-like"/>
</dbReference>
<dbReference type="OrthoDB" id="9800824at2"/>
<comment type="subcellular location">
    <subcellularLocation>
        <location evidence="1 14">Cell membrane</location>
        <topology evidence="1 14">Multi-pass membrane protein</topology>
    </subcellularLocation>
</comment>
<evidence type="ECO:0000256" key="2">
    <source>
        <dbReference type="ARBA" id="ARBA00005073"/>
    </source>
</evidence>
<keyword evidence="7 14" id="KW-0812">Transmembrane</keyword>
<feature type="transmembrane region" description="Helical" evidence="14">
    <location>
        <begin position="117"/>
        <end position="138"/>
    </location>
</feature>
<organism evidence="15 16">
    <name type="scientific">Borborobacter arsenicus</name>
    <dbReference type="NCBI Taxonomy" id="1851146"/>
    <lineage>
        <taxon>Bacteria</taxon>
        <taxon>Pseudomonadati</taxon>
        <taxon>Pseudomonadota</taxon>
        <taxon>Alphaproteobacteria</taxon>
        <taxon>Hyphomicrobiales</taxon>
        <taxon>Phyllobacteriaceae</taxon>
        <taxon>Borborobacter</taxon>
    </lineage>
</organism>
<sequence>MSNANEQLSSSGGRAAKRAAIAILVFILLTAALFYLDPENFYPWAKAIHIIAVISWMAGMLYLPRLFVYHADAEPGSAQSETFKVMERRLLRVIINPAMVITWVFGLWLAWKGFGFSGGWLHAKIAAVLALSGVHGYFSAAVRKFAEDRNRKPAGHWRMVNEIPTVLMILIVILVVVKPF</sequence>
<dbReference type="UniPathway" id="UPA00251">
    <property type="reaction ID" value="UER00324"/>
</dbReference>
<evidence type="ECO:0000256" key="6">
    <source>
        <dbReference type="ARBA" id="ARBA00022617"/>
    </source>
</evidence>
<evidence type="ECO:0000256" key="11">
    <source>
        <dbReference type="ARBA" id="ARBA00023004"/>
    </source>
</evidence>
<evidence type="ECO:0000256" key="3">
    <source>
        <dbReference type="ARBA" id="ARBA00006501"/>
    </source>
</evidence>
<evidence type="ECO:0000256" key="8">
    <source>
        <dbReference type="ARBA" id="ARBA00022723"/>
    </source>
</evidence>
<evidence type="ECO:0000256" key="12">
    <source>
        <dbReference type="ARBA" id="ARBA00023136"/>
    </source>
</evidence>
<dbReference type="GO" id="GO:0070818">
    <property type="term" value="F:protoporphyrinogen oxidase activity"/>
    <property type="evidence" value="ECO:0007669"/>
    <property type="project" value="UniProtKB-UniRule"/>
</dbReference>
<comment type="cofactor">
    <cofactor evidence="14">
        <name>heme b</name>
        <dbReference type="ChEBI" id="CHEBI:60344"/>
    </cofactor>
    <text evidence="14">Binds 1 heme b (iron(II)-protoporphyrin IX) group per subunit.</text>
</comment>
<dbReference type="RefSeq" id="WP_128626446.1">
    <property type="nucleotide sequence ID" value="NZ_RKST01000006.1"/>
</dbReference>
<feature type="binding site" description="axial binding residue" evidence="14">
    <location>
        <position position="124"/>
    </location>
    <ligand>
        <name>heme</name>
        <dbReference type="ChEBI" id="CHEBI:30413"/>
    </ligand>
    <ligandPart>
        <name>Fe</name>
        <dbReference type="ChEBI" id="CHEBI:18248"/>
    </ligandPart>
</feature>
<feature type="transmembrane region" description="Helical" evidence="14">
    <location>
        <begin position="48"/>
        <end position="69"/>
    </location>
</feature>
<keyword evidence="16" id="KW-1185">Reference proteome</keyword>
<name>A0A432V8T2_9HYPH</name>
<protein>
    <recommendedName>
        <fullName evidence="4 14">Protoporphyrinogen IX oxidase</fullName>
        <shortName evidence="14">PPO</shortName>
        <ecNumber evidence="14">1.3.99.-</ecNumber>
    </recommendedName>
</protein>
<evidence type="ECO:0000313" key="16">
    <source>
        <dbReference type="Proteomes" id="UP000281647"/>
    </source>
</evidence>
<comment type="function">
    <text evidence="14">Catalyzes the oxidation of protoporphyrinogen IX to protoporphyrin IX.</text>
</comment>